<reference evidence="1 2" key="1">
    <citation type="submission" date="2024-09" db="EMBL/GenBank/DDBJ databases">
        <authorList>
            <person name="Sun Q."/>
            <person name="Mori K."/>
        </authorList>
    </citation>
    <scope>NUCLEOTIDE SEQUENCE [LARGE SCALE GENOMIC DNA]</scope>
    <source>
        <strain evidence="1 2">CECT 8064</strain>
    </source>
</reference>
<organism evidence="1 2">
    <name type="scientific">Vibrio olivae</name>
    <dbReference type="NCBI Taxonomy" id="1243002"/>
    <lineage>
        <taxon>Bacteria</taxon>
        <taxon>Pseudomonadati</taxon>
        <taxon>Pseudomonadota</taxon>
        <taxon>Gammaproteobacteria</taxon>
        <taxon>Vibrionales</taxon>
        <taxon>Vibrionaceae</taxon>
        <taxon>Vibrio</taxon>
    </lineage>
</organism>
<accession>A0ABV5HQB9</accession>
<comment type="caution">
    <text evidence="1">The sequence shown here is derived from an EMBL/GenBank/DDBJ whole genome shotgun (WGS) entry which is preliminary data.</text>
</comment>
<evidence type="ECO:0008006" key="3">
    <source>
        <dbReference type="Google" id="ProtNLM"/>
    </source>
</evidence>
<gene>
    <name evidence="1" type="ORF">ACFFUV_15875</name>
</gene>
<protein>
    <recommendedName>
        <fullName evidence="3">Capsule assembly Wzi family protein</fullName>
    </recommendedName>
</protein>
<proteinExistence type="predicted"/>
<dbReference type="EMBL" id="JBHMEP010000005">
    <property type="protein sequence ID" value="MFB9136451.1"/>
    <property type="molecule type" value="Genomic_DNA"/>
</dbReference>
<dbReference type="InterPro" id="IPR038636">
    <property type="entry name" value="Wzi_sf"/>
</dbReference>
<dbReference type="Gene3D" id="2.40.160.130">
    <property type="entry name" value="Capsule assembly protein Wzi"/>
    <property type="match status" value="1"/>
</dbReference>
<evidence type="ECO:0000313" key="2">
    <source>
        <dbReference type="Proteomes" id="UP001589645"/>
    </source>
</evidence>
<name>A0ABV5HQB9_9VIBR</name>
<evidence type="ECO:0000313" key="1">
    <source>
        <dbReference type="EMBL" id="MFB9136451.1"/>
    </source>
</evidence>
<dbReference type="RefSeq" id="WP_390194560.1">
    <property type="nucleotide sequence ID" value="NZ_JBHMEP010000005.1"/>
</dbReference>
<dbReference type="Proteomes" id="UP001589645">
    <property type="component" value="Unassembled WGS sequence"/>
</dbReference>
<keyword evidence="2" id="KW-1185">Reference proteome</keyword>
<sequence>MLLFVSANGVASPWAEVNDPFLRSDILALADSGMIENPVNAFPLPWSSVGVIALDANSDDLTMARSHVLYQRSSAQLNRGNRALTLSGCDDCRQGYFAAPDDEQTSLGVSYEHASRRWAYRIATQAIYDQSDYDYQWQGSYLAWQVFDSTTVTLGYLPRWWGPSWQHNLTLDTSGDDVSVDLTSGGQNLLGAWHITSVLTDVDRDGYHYLWSNRAQIKPASWLEVGYSAHYWFDKQNQPSSLQDDVQQSADIQIAFPNVAGWSQRVYGEATTQAEGHDLGAYVLGWSGQIGFDRHALRLVIESQTVADESQLSLEKVADSMSVSRRYQYQHSMSFASYLQLSNDHQLSFILSKQYDGYIEDERNLEVNYQLPLLSGRFNIGAGFSSFDDQSIWSRYQFRF</sequence>